<dbReference type="SUPFAM" id="SSF51604">
    <property type="entry name" value="Enolase C-terminal domain-like"/>
    <property type="match status" value="1"/>
</dbReference>
<gene>
    <name evidence="3" type="ORF">Pen02_64590</name>
</gene>
<dbReference type="SUPFAM" id="SSF54826">
    <property type="entry name" value="Enolase N-terminal domain-like"/>
    <property type="match status" value="1"/>
</dbReference>
<evidence type="ECO:0000313" key="4">
    <source>
        <dbReference type="Proteomes" id="UP000646749"/>
    </source>
</evidence>
<keyword evidence="1" id="KW-0456">Lyase</keyword>
<dbReference type="Gene3D" id="3.20.20.120">
    <property type="entry name" value="Enolase-like C-terminal domain"/>
    <property type="match status" value="1"/>
</dbReference>
<comment type="caution">
    <text evidence="3">The sequence shown here is derived from an EMBL/GenBank/DDBJ whole genome shotgun (WGS) entry which is preliminary data.</text>
</comment>
<accession>A0ABQ4E9W6</accession>
<dbReference type="SMART" id="SM00922">
    <property type="entry name" value="MR_MLE"/>
    <property type="match status" value="1"/>
</dbReference>
<sequence length="391" mass="41826">MRITALESLHCAAGTRVWSFLKMSTDSGVTGWAEYTDNQLGSVALGEVVARLGRRVVGADPRRIRLLEATLQSAVREVAGGLAQRAVGAIVNAALDVTARALDVPVHALFGGAVRDRIPLYWSHCGLGRIRMSEALGTPPLRDLDDVRELGAEVRSRGFRALKTNLMAYDGSQIVLRLPAWGGEGFPGLELTPGFVGNVVDVVAAFREGAGPDVEVLLDVNFNVKGEGIGRLARALEPADLSWLEVDTLAPLPLVHARRHTSVRIASGEALYGARAYRPFLDAGAMDVPIVDVAWNGFPEAVRIAELADSYDLNIAPHNYAGHLLTCMSAQLAAVVPNLAVLEYDVDGVPWRDEVFTEVPRIVDGDLLLPTGPGWGCTPDEDAVRAHPVGG</sequence>
<dbReference type="InterPro" id="IPR036849">
    <property type="entry name" value="Enolase-like_C_sf"/>
</dbReference>
<evidence type="ECO:0000256" key="1">
    <source>
        <dbReference type="ARBA" id="ARBA00023239"/>
    </source>
</evidence>
<dbReference type="SFLD" id="SFLDG00179">
    <property type="entry name" value="mandelate_racemase"/>
    <property type="match status" value="1"/>
</dbReference>
<dbReference type="Pfam" id="PF02746">
    <property type="entry name" value="MR_MLE_N"/>
    <property type="match status" value="1"/>
</dbReference>
<dbReference type="InterPro" id="IPR029017">
    <property type="entry name" value="Enolase-like_N"/>
</dbReference>
<dbReference type="PANTHER" id="PTHR48080">
    <property type="entry name" value="D-GALACTONATE DEHYDRATASE-RELATED"/>
    <property type="match status" value="1"/>
</dbReference>
<dbReference type="InterPro" id="IPR029065">
    <property type="entry name" value="Enolase_C-like"/>
</dbReference>
<organism evidence="3 4">
    <name type="scientific">Plantactinospora endophytica</name>
    <dbReference type="NCBI Taxonomy" id="673535"/>
    <lineage>
        <taxon>Bacteria</taxon>
        <taxon>Bacillati</taxon>
        <taxon>Actinomycetota</taxon>
        <taxon>Actinomycetes</taxon>
        <taxon>Micromonosporales</taxon>
        <taxon>Micromonosporaceae</taxon>
        <taxon>Plantactinospora</taxon>
    </lineage>
</organism>
<dbReference type="Pfam" id="PF13378">
    <property type="entry name" value="MR_MLE_C"/>
    <property type="match status" value="1"/>
</dbReference>
<dbReference type="CDD" id="cd03316">
    <property type="entry name" value="MR_like"/>
    <property type="match status" value="1"/>
</dbReference>
<evidence type="ECO:0000259" key="2">
    <source>
        <dbReference type="SMART" id="SM00922"/>
    </source>
</evidence>
<protein>
    <submittedName>
        <fullName evidence="3">Enolase</fullName>
    </submittedName>
</protein>
<name>A0ABQ4E9W6_9ACTN</name>
<dbReference type="InterPro" id="IPR013341">
    <property type="entry name" value="Mandelate_racemase_N_dom"/>
</dbReference>
<dbReference type="SFLD" id="SFLDS00001">
    <property type="entry name" value="Enolase"/>
    <property type="match status" value="1"/>
</dbReference>
<dbReference type="Gene3D" id="3.30.390.10">
    <property type="entry name" value="Enolase-like, N-terminal domain"/>
    <property type="match status" value="1"/>
</dbReference>
<dbReference type="PANTHER" id="PTHR48080:SF2">
    <property type="entry name" value="D-GALACTONATE DEHYDRATASE"/>
    <property type="match status" value="1"/>
</dbReference>
<feature type="domain" description="Mandelate racemase/muconate lactonizing enzyme C-terminal" evidence="2">
    <location>
        <begin position="144"/>
        <end position="266"/>
    </location>
</feature>
<evidence type="ECO:0000313" key="3">
    <source>
        <dbReference type="EMBL" id="GIG91523.1"/>
    </source>
</evidence>
<dbReference type="InterPro" id="IPR013342">
    <property type="entry name" value="Mandelate_racemase_C"/>
</dbReference>
<dbReference type="EMBL" id="BONW01000039">
    <property type="protein sequence ID" value="GIG91523.1"/>
    <property type="molecule type" value="Genomic_DNA"/>
</dbReference>
<reference evidence="3 4" key="1">
    <citation type="submission" date="2021-01" db="EMBL/GenBank/DDBJ databases">
        <title>Whole genome shotgun sequence of Plantactinospora endophytica NBRC 110450.</title>
        <authorList>
            <person name="Komaki H."/>
            <person name="Tamura T."/>
        </authorList>
    </citation>
    <scope>NUCLEOTIDE SEQUENCE [LARGE SCALE GENOMIC DNA]</scope>
    <source>
        <strain evidence="3 4">NBRC 110450</strain>
    </source>
</reference>
<keyword evidence="4" id="KW-1185">Reference proteome</keyword>
<dbReference type="InterPro" id="IPR034593">
    <property type="entry name" value="DgoD-like"/>
</dbReference>
<proteinExistence type="predicted"/>
<dbReference type="RefSeq" id="WP_203869906.1">
    <property type="nucleotide sequence ID" value="NZ_BONW01000039.1"/>
</dbReference>
<dbReference type="Proteomes" id="UP000646749">
    <property type="component" value="Unassembled WGS sequence"/>
</dbReference>